<dbReference type="Pfam" id="PF13188">
    <property type="entry name" value="PAS_8"/>
    <property type="match status" value="1"/>
</dbReference>
<dbReference type="InterPro" id="IPR005467">
    <property type="entry name" value="His_kinase_dom"/>
</dbReference>
<dbReference type="EMBL" id="BNJK01000002">
    <property type="protein sequence ID" value="GHO97903.1"/>
    <property type="molecule type" value="Genomic_DNA"/>
</dbReference>
<dbReference type="SUPFAM" id="SSF55785">
    <property type="entry name" value="PYP-like sensor domain (PAS domain)"/>
    <property type="match status" value="1"/>
</dbReference>
<evidence type="ECO:0000256" key="3">
    <source>
        <dbReference type="ARBA" id="ARBA00022553"/>
    </source>
</evidence>
<dbReference type="SMART" id="SM00388">
    <property type="entry name" value="HisKA"/>
    <property type="match status" value="1"/>
</dbReference>
<evidence type="ECO:0000256" key="1">
    <source>
        <dbReference type="ARBA" id="ARBA00000085"/>
    </source>
</evidence>
<keyword evidence="4" id="KW-0808">Transferase</keyword>
<dbReference type="RefSeq" id="WP_220208677.1">
    <property type="nucleotide sequence ID" value="NZ_BNJK01000002.1"/>
</dbReference>
<dbReference type="PANTHER" id="PTHR45453">
    <property type="entry name" value="PHOSPHATE REGULON SENSOR PROTEIN PHOR"/>
    <property type="match status" value="1"/>
</dbReference>
<dbReference type="Gene3D" id="3.30.565.10">
    <property type="entry name" value="Histidine kinase-like ATPase, C-terminal domain"/>
    <property type="match status" value="1"/>
</dbReference>
<dbReference type="InterPro" id="IPR036097">
    <property type="entry name" value="HisK_dim/P_sf"/>
</dbReference>
<feature type="domain" description="PAS" evidence="9">
    <location>
        <begin position="334"/>
        <end position="371"/>
    </location>
</feature>
<dbReference type="SUPFAM" id="SSF47384">
    <property type="entry name" value="Homodimeric domain of signal transducing histidine kinase"/>
    <property type="match status" value="1"/>
</dbReference>
<comment type="catalytic activity">
    <reaction evidence="1">
        <text>ATP + protein L-histidine = ADP + protein N-phospho-L-histidine.</text>
        <dbReference type="EC" id="2.7.13.3"/>
    </reaction>
</comment>
<dbReference type="CDD" id="cd00082">
    <property type="entry name" value="HisKA"/>
    <property type="match status" value="1"/>
</dbReference>
<dbReference type="GO" id="GO:0004721">
    <property type="term" value="F:phosphoprotein phosphatase activity"/>
    <property type="evidence" value="ECO:0007669"/>
    <property type="project" value="TreeGrafter"/>
</dbReference>
<keyword evidence="11" id="KW-1185">Reference proteome</keyword>
<dbReference type="InterPro" id="IPR003018">
    <property type="entry name" value="GAF"/>
</dbReference>
<dbReference type="GO" id="GO:0000155">
    <property type="term" value="F:phosphorelay sensor kinase activity"/>
    <property type="evidence" value="ECO:0007669"/>
    <property type="project" value="InterPro"/>
</dbReference>
<dbReference type="InterPro" id="IPR000014">
    <property type="entry name" value="PAS"/>
</dbReference>
<evidence type="ECO:0000259" key="9">
    <source>
        <dbReference type="PROSITE" id="PS50112"/>
    </source>
</evidence>
<dbReference type="Pfam" id="PF02518">
    <property type="entry name" value="HATPase_c"/>
    <property type="match status" value="1"/>
</dbReference>
<organism evidence="10 11">
    <name type="scientific">Reticulibacter mediterranei</name>
    <dbReference type="NCBI Taxonomy" id="2778369"/>
    <lineage>
        <taxon>Bacteria</taxon>
        <taxon>Bacillati</taxon>
        <taxon>Chloroflexota</taxon>
        <taxon>Ktedonobacteria</taxon>
        <taxon>Ktedonobacterales</taxon>
        <taxon>Reticulibacteraceae</taxon>
        <taxon>Reticulibacter</taxon>
    </lineage>
</organism>
<proteinExistence type="predicted"/>
<sequence length="702" mass="79108">MGNDIAIQKYSHAHIMLEHMPVRVGLYDAHNLCLLDANAQYLQTMGSYLEPEQQGESIIGRSLTEWEGRMEGFETNFISALRQVAATGIAYHSERKAFSVNGEETTYWDISIDPICEDNEQVSYLLVTASEVTRQVQAQRQAEQQQAVLSEANQELQAEYKWLEIIETIARSIRQSLDISFVGEVAADAISTHFSTLAVCLHMADTTTRSLHLLSLYTSRNYRELADALRYMPYERLMFTRSLPYEDKPVIISDIQKDGTLAALRQQGLPLDENTRGFVGVPLWFNDQFEGTLTAFFDYTIEANGPEVQALKASSTHIASALSQARLHAAVEHERAYLHTLLEQLPEGVMIINAITGSIIYANPAATQLLGTPHAKLKDTLVHRHPAARYPYPSRFYGHPITPWNFAVVRALAGEQLNCEETLIMQSEEHAVVALMSSAQLRTHSVQGIVQEIAIVFQDVTIQKSLEQHKNEFFSVINHELRTPLTIIQGYAEMLQLHVLQEEVRNPFLNTAATNIMEQSEQLNHLIEDMLNISRIEHAQFTMQYARHDLLATVMRVVESQIVTSKRPIELVFEGLELGDTLMATFDEERIVQVLHNLINNAIKYSAPDDKIWVEVHYTPQRNQSVLIQVKDEGMGIAESELPHIFKRFHRAPMLNPSIGGFGIGLYLAKEIVTHHGGHIWAESHEGSGSTFSFELPLNGSS</sequence>
<evidence type="ECO:0000313" key="11">
    <source>
        <dbReference type="Proteomes" id="UP000597444"/>
    </source>
</evidence>
<dbReference type="SUPFAM" id="SSF55781">
    <property type="entry name" value="GAF domain-like"/>
    <property type="match status" value="1"/>
</dbReference>
<evidence type="ECO:0000256" key="4">
    <source>
        <dbReference type="ARBA" id="ARBA00022679"/>
    </source>
</evidence>
<dbReference type="Pfam" id="PF00512">
    <property type="entry name" value="HisKA"/>
    <property type="match status" value="1"/>
</dbReference>
<dbReference type="SMART" id="SM00387">
    <property type="entry name" value="HATPase_c"/>
    <property type="match status" value="1"/>
</dbReference>
<evidence type="ECO:0000256" key="5">
    <source>
        <dbReference type="ARBA" id="ARBA00022777"/>
    </source>
</evidence>
<dbReference type="PROSITE" id="PS50112">
    <property type="entry name" value="PAS"/>
    <property type="match status" value="1"/>
</dbReference>
<evidence type="ECO:0000259" key="8">
    <source>
        <dbReference type="PROSITE" id="PS50109"/>
    </source>
</evidence>
<dbReference type="PRINTS" id="PR00344">
    <property type="entry name" value="BCTRLSENSOR"/>
</dbReference>
<dbReference type="PROSITE" id="PS50109">
    <property type="entry name" value="HIS_KIN"/>
    <property type="match status" value="1"/>
</dbReference>
<dbReference type="SMART" id="SM00065">
    <property type="entry name" value="GAF"/>
    <property type="match status" value="1"/>
</dbReference>
<evidence type="ECO:0000256" key="6">
    <source>
        <dbReference type="ARBA" id="ARBA00023012"/>
    </source>
</evidence>
<keyword evidence="7" id="KW-0472">Membrane</keyword>
<dbReference type="FunFam" id="3.30.565.10:FF:000006">
    <property type="entry name" value="Sensor histidine kinase WalK"/>
    <property type="match status" value="1"/>
</dbReference>
<protein>
    <recommendedName>
        <fullName evidence="2">histidine kinase</fullName>
        <ecNumber evidence="2">2.7.13.3</ecNumber>
    </recommendedName>
</protein>
<dbReference type="PANTHER" id="PTHR45453:SF1">
    <property type="entry name" value="PHOSPHATE REGULON SENSOR PROTEIN PHOR"/>
    <property type="match status" value="1"/>
</dbReference>
<keyword evidence="5" id="KW-0418">Kinase</keyword>
<dbReference type="InterPro" id="IPR029016">
    <property type="entry name" value="GAF-like_dom_sf"/>
</dbReference>
<dbReference type="FunFam" id="1.10.287.130:FF:000001">
    <property type="entry name" value="Two-component sensor histidine kinase"/>
    <property type="match status" value="1"/>
</dbReference>
<dbReference type="InterPro" id="IPR036890">
    <property type="entry name" value="HATPase_C_sf"/>
</dbReference>
<dbReference type="SMART" id="SM00091">
    <property type="entry name" value="PAS"/>
    <property type="match status" value="2"/>
</dbReference>
<dbReference type="InterPro" id="IPR003661">
    <property type="entry name" value="HisK_dim/P_dom"/>
</dbReference>
<dbReference type="Gene3D" id="1.10.287.130">
    <property type="match status" value="1"/>
</dbReference>
<dbReference type="SUPFAM" id="SSF55874">
    <property type="entry name" value="ATPase domain of HSP90 chaperone/DNA topoisomerase II/histidine kinase"/>
    <property type="match status" value="1"/>
</dbReference>
<dbReference type="Proteomes" id="UP000597444">
    <property type="component" value="Unassembled WGS sequence"/>
</dbReference>
<keyword evidence="3" id="KW-0597">Phosphoprotein</keyword>
<reference evidence="10" key="1">
    <citation type="submission" date="2020-10" db="EMBL/GenBank/DDBJ databases">
        <title>Taxonomic study of unclassified bacteria belonging to the class Ktedonobacteria.</title>
        <authorList>
            <person name="Yabe S."/>
            <person name="Wang C.M."/>
            <person name="Zheng Y."/>
            <person name="Sakai Y."/>
            <person name="Cavaletti L."/>
            <person name="Monciardini P."/>
            <person name="Donadio S."/>
        </authorList>
    </citation>
    <scope>NUCLEOTIDE SEQUENCE</scope>
    <source>
        <strain evidence="10">ID150040</strain>
    </source>
</reference>
<dbReference type="AlphaFoldDB" id="A0A8J3ISR0"/>
<accession>A0A8J3ISR0</accession>
<dbReference type="Gene3D" id="3.30.450.40">
    <property type="match status" value="1"/>
</dbReference>
<dbReference type="InterPro" id="IPR050351">
    <property type="entry name" value="BphY/WalK/GraS-like"/>
</dbReference>
<dbReference type="InterPro" id="IPR003594">
    <property type="entry name" value="HATPase_dom"/>
</dbReference>
<dbReference type="GO" id="GO:0016036">
    <property type="term" value="P:cellular response to phosphate starvation"/>
    <property type="evidence" value="ECO:0007669"/>
    <property type="project" value="TreeGrafter"/>
</dbReference>
<keyword evidence="6" id="KW-0902">Two-component regulatory system</keyword>
<dbReference type="InterPro" id="IPR035965">
    <property type="entry name" value="PAS-like_dom_sf"/>
</dbReference>
<feature type="domain" description="Histidine kinase" evidence="8">
    <location>
        <begin position="476"/>
        <end position="700"/>
    </location>
</feature>
<dbReference type="Gene3D" id="3.30.450.20">
    <property type="entry name" value="PAS domain"/>
    <property type="match status" value="2"/>
</dbReference>
<gene>
    <name evidence="10" type="ORF">KSF_079510</name>
</gene>
<dbReference type="CDD" id="cd00075">
    <property type="entry name" value="HATPase"/>
    <property type="match status" value="1"/>
</dbReference>
<comment type="caution">
    <text evidence="10">The sequence shown here is derived from an EMBL/GenBank/DDBJ whole genome shotgun (WGS) entry which is preliminary data.</text>
</comment>
<dbReference type="GO" id="GO:0005886">
    <property type="term" value="C:plasma membrane"/>
    <property type="evidence" value="ECO:0007669"/>
    <property type="project" value="TreeGrafter"/>
</dbReference>
<evidence type="ECO:0000256" key="2">
    <source>
        <dbReference type="ARBA" id="ARBA00012438"/>
    </source>
</evidence>
<evidence type="ECO:0000256" key="7">
    <source>
        <dbReference type="ARBA" id="ARBA00023136"/>
    </source>
</evidence>
<dbReference type="InterPro" id="IPR004358">
    <property type="entry name" value="Sig_transdc_His_kin-like_C"/>
</dbReference>
<name>A0A8J3ISR0_9CHLR</name>
<evidence type="ECO:0000313" key="10">
    <source>
        <dbReference type="EMBL" id="GHO97903.1"/>
    </source>
</evidence>
<dbReference type="EC" id="2.7.13.3" evidence="2"/>